<name>A0A9W8LF14_9FUNG</name>
<organism evidence="1 2">
    <name type="scientific">Coemansia javaensis</name>
    <dbReference type="NCBI Taxonomy" id="2761396"/>
    <lineage>
        <taxon>Eukaryota</taxon>
        <taxon>Fungi</taxon>
        <taxon>Fungi incertae sedis</taxon>
        <taxon>Zoopagomycota</taxon>
        <taxon>Kickxellomycotina</taxon>
        <taxon>Kickxellomycetes</taxon>
        <taxon>Kickxellales</taxon>
        <taxon>Kickxellaceae</taxon>
        <taxon>Coemansia</taxon>
    </lineage>
</organism>
<dbReference type="AlphaFoldDB" id="A0A9W8LF14"/>
<feature type="non-terminal residue" evidence="1">
    <location>
        <position position="359"/>
    </location>
</feature>
<reference evidence="1" key="1">
    <citation type="submission" date="2022-07" db="EMBL/GenBank/DDBJ databases">
        <title>Phylogenomic reconstructions and comparative analyses of Kickxellomycotina fungi.</title>
        <authorList>
            <person name="Reynolds N.K."/>
            <person name="Stajich J.E."/>
            <person name="Barry K."/>
            <person name="Grigoriev I.V."/>
            <person name="Crous P."/>
            <person name="Smith M.E."/>
        </authorList>
    </citation>
    <scope>NUCLEOTIDE SEQUENCE</scope>
    <source>
        <strain evidence="1">NBRC 105414</strain>
    </source>
</reference>
<evidence type="ECO:0000313" key="1">
    <source>
        <dbReference type="EMBL" id="KAJ2777790.1"/>
    </source>
</evidence>
<sequence>MLTNLDLVAAAGCAQSVKNVVISIYSCTDVTAAICEAARQLRTVAAEWRDVRSLRIPFTWNMDAVEDERGTADAKWYASKINRAVCALFTIPGVTRLYFSGAIYRAILYGLYGRMIGLYADQLLYVHMEHPVELSQTTALTKIQHFESECYDGPAHHLPRLDPSTLRVLRVRGRSLHHLWDRCDAQNGGARKVAFPELRELGLFYVTENHTSSASAQFQSSNAWRLHFPKLQKLHVGTELEICPVLEHAVLPAQMDSITIEASASVLQKIAEMHPPAVRRLAILVKPGAGARAAGLAAANQILNTGLSEHMELEISDQEICVSLESLTCTSLTRLEMSATVDFETVFGIIEAMPRLLLL</sequence>
<evidence type="ECO:0000313" key="2">
    <source>
        <dbReference type="Proteomes" id="UP001140217"/>
    </source>
</evidence>
<protein>
    <submittedName>
        <fullName evidence="1">Uncharacterized protein</fullName>
    </submittedName>
</protein>
<accession>A0A9W8LF14</accession>
<dbReference type="OrthoDB" id="5547402at2759"/>
<keyword evidence="2" id="KW-1185">Reference proteome</keyword>
<comment type="caution">
    <text evidence="1">The sequence shown here is derived from an EMBL/GenBank/DDBJ whole genome shotgun (WGS) entry which is preliminary data.</text>
</comment>
<dbReference type="EMBL" id="JANBUL010000267">
    <property type="protein sequence ID" value="KAJ2777790.1"/>
    <property type="molecule type" value="Genomic_DNA"/>
</dbReference>
<gene>
    <name evidence="1" type="ORF">H4R18_004965</name>
</gene>
<dbReference type="Proteomes" id="UP001140217">
    <property type="component" value="Unassembled WGS sequence"/>
</dbReference>
<proteinExistence type="predicted"/>